<dbReference type="Pfam" id="PF03412">
    <property type="entry name" value="Peptidase_C39"/>
    <property type="match status" value="1"/>
</dbReference>
<dbReference type="InterPro" id="IPR005074">
    <property type="entry name" value="Peptidase_C39"/>
</dbReference>
<dbReference type="HOGENOM" id="CLU_092029_1_0_6"/>
<reference evidence="3 4" key="1">
    <citation type="submission" date="2009-08" db="EMBL/GenBank/DDBJ databases">
        <authorList>
            <person name="Qin X."/>
            <person name="Bachman B."/>
            <person name="Battles P."/>
            <person name="Bell A."/>
            <person name="Bess C."/>
            <person name="Bickham C."/>
            <person name="Chaboub L."/>
            <person name="Chen D."/>
            <person name="Coyle M."/>
            <person name="Deiros D.R."/>
            <person name="Dinh H."/>
            <person name="Forbes L."/>
            <person name="Fowler G."/>
            <person name="Francisco L."/>
            <person name="Fu Q."/>
            <person name="Gubbala S."/>
            <person name="Hale W."/>
            <person name="Han Y."/>
            <person name="Hemphill L."/>
            <person name="Highlander S.K."/>
            <person name="Hirani K."/>
            <person name="Hogues M."/>
            <person name="Jackson L."/>
            <person name="Jakkamsetti A."/>
            <person name="Javaid M."/>
            <person name="Jiang H."/>
            <person name="Korchina V."/>
            <person name="Kovar C."/>
            <person name="Lara F."/>
            <person name="Lee S."/>
            <person name="Mata R."/>
            <person name="Mathew T."/>
            <person name="Moen C."/>
            <person name="Morales K."/>
            <person name="Munidasa M."/>
            <person name="Nazareth L."/>
            <person name="Ngo R."/>
            <person name="Nguyen L."/>
            <person name="Okwuonu G."/>
            <person name="Ongeri F."/>
            <person name="Patil S."/>
            <person name="Petrosino J."/>
            <person name="Pham C."/>
            <person name="Pham P."/>
            <person name="Pu L.-L."/>
            <person name="Puazo M."/>
            <person name="Raj R."/>
            <person name="Reid J."/>
            <person name="Rouhana J."/>
            <person name="Saada N."/>
            <person name="Shang Y."/>
            <person name="Simmons D."/>
            <person name="Thornton R."/>
            <person name="Warren J."/>
            <person name="Weissenberger G."/>
            <person name="Zhang J."/>
            <person name="Zhang L."/>
            <person name="Zhou C."/>
            <person name="Zhu D."/>
            <person name="Muzny D."/>
            <person name="Worley K."/>
            <person name="Gibbs R."/>
        </authorList>
    </citation>
    <scope>NUCLEOTIDE SEQUENCE [LARGE SCALE GENOMIC DNA]</scope>
    <source>
        <strain evidence="4">ATCC 15826 / DSM 8339 / NCTC 10426 / 6573</strain>
    </source>
</reference>
<dbReference type="PROSITE" id="PS50990">
    <property type="entry name" value="PEPTIDASE_C39"/>
    <property type="match status" value="1"/>
</dbReference>
<dbReference type="Gene3D" id="3.90.70.10">
    <property type="entry name" value="Cysteine proteinases"/>
    <property type="match status" value="1"/>
</dbReference>
<evidence type="ECO:0000313" key="3">
    <source>
        <dbReference type="EMBL" id="EEV89090.1"/>
    </source>
</evidence>
<organism evidence="3 4">
    <name type="scientific">Cardiobacterium hominis (strain ATCC 15826 / DSM 8339 / NCTC 10426 / 6573)</name>
    <dbReference type="NCBI Taxonomy" id="638300"/>
    <lineage>
        <taxon>Bacteria</taxon>
        <taxon>Pseudomonadati</taxon>
        <taxon>Pseudomonadota</taxon>
        <taxon>Gammaproteobacteria</taxon>
        <taxon>Cardiobacteriales</taxon>
        <taxon>Cardiobacteriaceae</taxon>
        <taxon>Cardiobacterium</taxon>
    </lineage>
</organism>
<feature type="chain" id="PRO_5002990384" evidence="1">
    <location>
        <begin position="26"/>
        <end position="225"/>
    </location>
</feature>
<dbReference type="GO" id="GO:0008233">
    <property type="term" value="F:peptidase activity"/>
    <property type="evidence" value="ECO:0007669"/>
    <property type="project" value="InterPro"/>
</dbReference>
<keyword evidence="1" id="KW-0732">Signal</keyword>
<feature type="signal peptide" evidence="1">
    <location>
        <begin position="1"/>
        <end position="25"/>
    </location>
</feature>
<gene>
    <name evidence="3" type="ORF">HMPREF0198_0764</name>
</gene>
<sequence>MIKINMNSVVNRYFFLLLLGNSAFAITPFLDHIAPTPELPAVQSWKTLRDAGITKQDKDYSCGASSIATLLNRQYGLNYSEREILDLLHKEAHEEGKASFADMQKIMPSLGFRAEGYAVSFEQLQQLRAPVIVYLRYRNNDHFSVLYGIDGDTVLLADPSLGHVSLSRAQFLDAWKTRDSHLSGKILAIVPDKSRPLTAKTDFFTRTPQRSTRQSMVFEQMPSHY</sequence>
<comment type="caution">
    <text evidence="3">The sequence shown here is derived from an EMBL/GenBank/DDBJ whole genome shotgun (WGS) entry which is preliminary data.</text>
</comment>
<dbReference type="EMBL" id="ACKY01000034">
    <property type="protein sequence ID" value="EEV89090.1"/>
    <property type="molecule type" value="Genomic_DNA"/>
</dbReference>
<keyword evidence="4" id="KW-1185">Reference proteome</keyword>
<evidence type="ECO:0000313" key="4">
    <source>
        <dbReference type="Proteomes" id="UP000004870"/>
    </source>
</evidence>
<dbReference type="CDD" id="cd02423">
    <property type="entry name" value="Peptidase_C39G"/>
    <property type="match status" value="1"/>
</dbReference>
<dbReference type="GO" id="GO:0005524">
    <property type="term" value="F:ATP binding"/>
    <property type="evidence" value="ECO:0007669"/>
    <property type="project" value="InterPro"/>
</dbReference>
<protein>
    <submittedName>
        <fullName evidence="3">Peptidase, C39 family</fullName>
    </submittedName>
</protein>
<dbReference type="GO" id="GO:0016020">
    <property type="term" value="C:membrane"/>
    <property type="evidence" value="ECO:0007669"/>
    <property type="project" value="InterPro"/>
</dbReference>
<name>C8N8D7_CARH6</name>
<dbReference type="AlphaFoldDB" id="C8N8D7"/>
<feature type="domain" description="Peptidase C39" evidence="2">
    <location>
        <begin position="56"/>
        <end position="182"/>
    </location>
</feature>
<proteinExistence type="predicted"/>
<evidence type="ECO:0000259" key="2">
    <source>
        <dbReference type="PROSITE" id="PS50990"/>
    </source>
</evidence>
<dbReference type="GO" id="GO:0006508">
    <property type="term" value="P:proteolysis"/>
    <property type="evidence" value="ECO:0007669"/>
    <property type="project" value="InterPro"/>
</dbReference>
<accession>C8N8D7</accession>
<dbReference type="Proteomes" id="UP000004870">
    <property type="component" value="Unassembled WGS sequence"/>
</dbReference>
<evidence type="ECO:0000256" key="1">
    <source>
        <dbReference type="SAM" id="SignalP"/>
    </source>
</evidence>